<evidence type="ECO:0000256" key="1">
    <source>
        <dbReference type="SAM" id="Coils"/>
    </source>
</evidence>
<reference evidence="4" key="1">
    <citation type="submission" date="2016-11" db="UniProtKB">
        <authorList>
            <consortium name="WormBaseParasite"/>
        </authorList>
    </citation>
    <scope>IDENTIFICATION</scope>
</reference>
<dbReference type="WBParaSite" id="maker-unitig_28877-snap-gene-0.2-mRNA-1">
    <property type="protein sequence ID" value="maker-unitig_28877-snap-gene-0.2-mRNA-1"/>
    <property type="gene ID" value="maker-unitig_28877-snap-gene-0.2"/>
</dbReference>
<feature type="compositionally biased region" description="Polar residues" evidence="2">
    <location>
        <begin position="1"/>
        <end position="13"/>
    </location>
</feature>
<feature type="compositionally biased region" description="Basic and acidic residues" evidence="2">
    <location>
        <begin position="543"/>
        <end position="553"/>
    </location>
</feature>
<feature type="coiled-coil region" evidence="1">
    <location>
        <begin position="65"/>
        <end position="128"/>
    </location>
</feature>
<evidence type="ECO:0000256" key="2">
    <source>
        <dbReference type="SAM" id="MobiDB-lite"/>
    </source>
</evidence>
<evidence type="ECO:0000313" key="4">
    <source>
        <dbReference type="WBParaSite" id="maker-unitig_28877-snap-gene-0.2-mRNA-1"/>
    </source>
</evidence>
<dbReference type="AlphaFoldDB" id="A0A1I8FC96"/>
<keyword evidence="1" id="KW-0175">Coiled coil</keyword>
<sequence length="553" mass="60954">MNELSDNMSSLESEVSRQAKELSNLASQRDERWNWPKAECESQGQTAAAEIDRLRDKLLADEELTDSLKTQIVELNGQIDELKTEANEKIKLMEQRDELNSRCSEDELQQLKEAKAAMNDRIIDMECELAAVKFDSDEKLHQMELGMCDLEGLARIDSKNRGRKPKEIEADRLMEQVASLNASKDEAGRQLAEAKAKADSANAALAEAESRADKSEKSAALLAQELAAAGAAVREKDAGASTKLKTNIAAKATDIAAVEGDLVDTRRAEPSQPVASPFAEVFALLINDSGPFRPPRRPPAPRPHAEAVGDAGRAASTPERKLNVKSPRSILRRQDPPSAKRRKRDNAIELAQRRGKSPASSSSRTTRRLVLSPTLESRLRCCGRDMTDWLGAGFDSPVMFGPVHLAKSRRRFAMPTARRIYPRPEADNSGDDGAGIAVPEEYNNEAGRRIYSERGQALLCGVQINRSHCRALRNFIISNSSKLEVMTGMYCGISTKVFNINSNTLEPNASIGVLRFKTTHSAYRFVDVGEPHEPAGVPRRPVRHLEPDAVRRG</sequence>
<feature type="compositionally biased region" description="Low complexity" evidence="2">
    <location>
        <begin position="357"/>
        <end position="369"/>
    </location>
</feature>
<accession>A0A1I8FC96</accession>
<protein>
    <submittedName>
        <fullName evidence="4">FHA domain-containing protein</fullName>
    </submittedName>
</protein>
<keyword evidence="3" id="KW-1185">Reference proteome</keyword>
<feature type="region of interest" description="Disordered" evidence="2">
    <location>
        <begin position="1"/>
        <end position="46"/>
    </location>
</feature>
<feature type="region of interest" description="Disordered" evidence="2">
    <location>
        <begin position="529"/>
        <end position="553"/>
    </location>
</feature>
<dbReference type="Proteomes" id="UP000095280">
    <property type="component" value="Unplaced"/>
</dbReference>
<name>A0A1I8FC96_9PLAT</name>
<evidence type="ECO:0000313" key="3">
    <source>
        <dbReference type="Proteomes" id="UP000095280"/>
    </source>
</evidence>
<proteinExistence type="predicted"/>
<organism evidence="3 4">
    <name type="scientific">Macrostomum lignano</name>
    <dbReference type="NCBI Taxonomy" id="282301"/>
    <lineage>
        <taxon>Eukaryota</taxon>
        <taxon>Metazoa</taxon>
        <taxon>Spiralia</taxon>
        <taxon>Lophotrochozoa</taxon>
        <taxon>Platyhelminthes</taxon>
        <taxon>Rhabditophora</taxon>
        <taxon>Macrostomorpha</taxon>
        <taxon>Macrostomida</taxon>
        <taxon>Macrostomidae</taxon>
        <taxon>Macrostomum</taxon>
    </lineage>
</organism>
<feature type="compositionally biased region" description="Basic and acidic residues" evidence="2">
    <location>
        <begin position="28"/>
        <end position="40"/>
    </location>
</feature>
<feature type="region of interest" description="Disordered" evidence="2">
    <location>
        <begin position="289"/>
        <end position="369"/>
    </location>
</feature>
<feature type="coiled-coil region" evidence="1">
    <location>
        <begin position="170"/>
        <end position="225"/>
    </location>
</feature>